<keyword evidence="4" id="KW-1185">Reference proteome</keyword>
<organism evidence="3 4">
    <name type="scientific">Trametes pubescens</name>
    <name type="common">White-rot fungus</name>
    <dbReference type="NCBI Taxonomy" id="154538"/>
    <lineage>
        <taxon>Eukaryota</taxon>
        <taxon>Fungi</taxon>
        <taxon>Dikarya</taxon>
        <taxon>Basidiomycota</taxon>
        <taxon>Agaricomycotina</taxon>
        <taxon>Agaricomycetes</taxon>
        <taxon>Polyporales</taxon>
        <taxon>Polyporaceae</taxon>
        <taxon>Trametes</taxon>
    </lineage>
</organism>
<dbReference type="Pfam" id="PF06985">
    <property type="entry name" value="HET"/>
    <property type="match status" value="1"/>
</dbReference>
<evidence type="ECO:0000259" key="1">
    <source>
        <dbReference type="Pfam" id="PF06985"/>
    </source>
</evidence>
<dbReference type="PANTHER" id="PTHR10622:SF10">
    <property type="entry name" value="HET DOMAIN-CONTAINING PROTEIN"/>
    <property type="match status" value="1"/>
</dbReference>
<dbReference type="PANTHER" id="PTHR10622">
    <property type="entry name" value="HET DOMAIN-CONTAINING PROTEIN"/>
    <property type="match status" value="1"/>
</dbReference>
<feature type="domain" description="Heterokaryon incompatibility" evidence="1">
    <location>
        <begin position="22"/>
        <end position="135"/>
    </location>
</feature>
<dbReference type="InterPro" id="IPR010730">
    <property type="entry name" value="HET"/>
</dbReference>
<gene>
    <name evidence="3" type="ORF">TRAPUB_14272</name>
</gene>
<dbReference type="Pfam" id="PF26640">
    <property type="entry name" value="DUF8212"/>
    <property type="match status" value="1"/>
</dbReference>
<dbReference type="EMBL" id="MNAD01000957">
    <property type="protein sequence ID" value="OJT09275.1"/>
    <property type="molecule type" value="Genomic_DNA"/>
</dbReference>
<evidence type="ECO:0000313" key="3">
    <source>
        <dbReference type="EMBL" id="OJT09275.1"/>
    </source>
</evidence>
<evidence type="ECO:0000313" key="4">
    <source>
        <dbReference type="Proteomes" id="UP000184267"/>
    </source>
</evidence>
<dbReference type="STRING" id="154538.A0A1M2VNU8"/>
<dbReference type="AlphaFoldDB" id="A0A1M2VNU8"/>
<evidence type="ECO:0000259" key="2">
    <source>
        <dbReference type="Pfam" id="PF26640"/>
    </source>
</evidence>
<accession>A0A1M2VNU8</accession>
<sequence>MRLLDTRTGQFLWVNHPKKVRYAILSHVWSQEGEQTYGDLVALQEEVRAARARVDVDVHTNEVLLRASPKIRAACEYALQEGFDYIWIDSCCIDKTSSAELSEAINSMFQWYSQSSVCYAFLHDVSSDENPSVSNSQFRRSQWFTRGWTLQELIAPRVVILVSAEWDKLGGKDGLSDVIQAVTGVDREILTHSQPLASVSVAQRMRWASERVTTRQEDEAYSLLGIFGVNIPTIYGEGPLAFVRLQEEILKQIPDQSIFAWCYTRPTSSGDEHPSSVLFATSPADYIHSGGIRTITRQEFTRRLGGVVFPPPAYNLTPHGIRATLPLMKLPSDGWQRYQRGVQIALLACEDAKGHLLALVLREESSADAYSVGAMLNPMMSQIATNQFRRVAPPGTTTLVEEGVARLYIRMIRIPLPKASGAAQTRAPRRHLPQIPTRLDVRAAEVYVSYRPNVRASLPLSPRFLEHASPTCSDRRPYRVDLSKHSRCLLTRAGYTISSSSSSLTGCPSESPSRYPTAPSSVSVYTLLLIRDGDESDTVAIHIWPCDCVHVDFPSDDTWWLKACAKTPHGYAVGVDIVDPRSSPRELCAPNLGRGGQDPLQRHSRWWQVFRDARWPRSLLPVRIMQPPDAQDELMEPGGPAISCGERDAHTRYWRVFGAHGTGRRKRFVLPTRNAEEGRTMWLTLTCDYQGDPHYPAVFSLDVHISPPDQHPQ</sequence>
<protein>
    <submittedName>
        <fullName evidence="3">Vegetative incompatibility protein HET-E-1</fullName>
    </submittedName>
</protein>
<reference evidence="3 4" key="1">
    <citation type="submission" date="2016-10" db="EMBL/GenBank/DDBJ databases">
        <title>Genome sequence of the basidiomycete white-rot fungus Trametes pubescens.</title>
        <authorList>
            <person name="Makela M.R."/>
            <person name="Granchi Z."/>
            <person name="Peng M."/>
            <person name="De Vries R.P."/>
            <person name="Grigoriev I."/>
            <person name="Riley R."/>
            <person name="Hilden K."/>
        </authorList>
    </citation>
    <scope>NUCLEOTIDE SEQUENCE [LARGE SCALE GENOMIC DNA]</scope>
    <source>
        <strain evidence="3 4">FBCC735</strain>
    </source>
</reference>
<dbReference type="Proteomes" id="UP000184267">
    <property type="component" value="Unassembled WGS sequence"/>
</dbReference>
<comment type="caution">
    <text evidence="3">The sequence shown here is derived from an EMBL/GenBank/DDBJ whole genome shotgun (WGS) entry which is preliminary data.</text>
</comment>
<name>A0A1M2VNU8_TRAPU</name>
<proteinExistence type="predicted"/>
<dbReference type="InterPro" id="IPR058525">
    <property type="entry name" value="DUF8212"/>
</dbReference>
<feature type="domain" description="DUF8212" evidence="2">
    <location>
        <begin position="241"/>
        <end position="366"/>
    </location>
</feature>
<dbReference type="OrthoDB" id="20872at2759"/>